<feature type="region of interest" description="Disordered" evidence="3">
    <location>
        <begin position="519"/>
        <end position="545"/>
    </location>
</feature>
<dbReference type="PRINTS" id="PR00503">
    <property type="entry name" value="BROMODOMAIN"/>
</dbReference>
<keyword evidence="6" id="KW-1185">Reference proteome</keyword>
<feature type="domain" description="Bromo" evidence="4">
    <location>
        <begin position="205"/>
        <end position="275"/>
    </location>
</feature>
<dbReference type="EMBL" id="JAVXUO010000676">
    <property type="protein sequence ID" value="KAK2990029.1"/>
    <property type="molecule type" value="Genomic_DNA"/>
</dbReference>
<feature type="compositionally biased region" description="Acidic residues" evidence="3">
    <location>
        <begin position="144"/>
        <end position="158"/>
    </location>
</feature>
<dbReference type="InterPro" id="IPR051831">
    <property type="entry name" value="Bromodomain_contain_prot"/>
</dbReference>
<feature type="region of interest" description="Disordered" evidence="3">
    <location>
        <begin position="876"/>
        <end position="924"/>
    </location>
</feature>
<organism evidence="5 6">
    <name type="scientific">Escallonia rubra</name>
    <dbReference type="NCBI Taxonomy" id="112253"/>
    <lineage>
        <taxon>Eukaryota</taxon>
        <taxon>Viridiplantae</taxon>
        <taxon>Streptophyta</taxon>
        <taxon>Embryophyta</taxon>
        <taxon>Tracheophyta</taxon>
        <taxon>Spermatophyta</taxon>
        <taxon>Magnoliopsida</taxon>
        <taxon>eudicotyledons</taxon>
        <taxon>Gunneridae</taxon>
        <taxon>Pentapetalae</taxon>
        <taxon>asterids</taxon>
        <taxon>campanulids</taxon>
        <taxon>Escalloniales</taxon>
        <taxon>Escalloniaceae</taxon>
        <taxon>Escallonia</taxon>
    </lineage>
</organism>
<dbReference type="InterPro" id="IPR001487">
    <property type="entry name" value="Bromodomain"/>
</dbReference>
<evidence type="ECO:0000313" key="5">
    <source>
        <dbReference type="EMBL" id="KAK2990029.1"/>
    </source>
</evidence>
<evidence type="ECO:0000256" key="1">
    <source>
        <dbReference type="ARBA" id="ARBA00023117"/>
    </source>
</evidence>
<feature type="region of interest" description="Disordered" evidence="3">
    <location>
        <begin position="1"/>
        <end position="43"/>
    </location>
</feature>
<feature type="compositionally biased region" description="Polar residues" evidence="3">
    <location>
        <begin position="897"/>
        <end position="918"/>
    </location>
</feature>
<name>A0AA88UM21_9ASTE</name>
<feature type="compositionally biased region" description="Basic and acidic residues" evidence="3">
    <location>
        <begin position="63"/>
        <end position="74"/>
    </location>
</feature>
<dbReference type="AlphaFoldDB" id="A0AA88UM21"/>
<evidence type="ECO:0000256" key="3">
    <source>
        <dbReference type="SAM" id="MobiDB-lite"/>
    </source>
</evidence>
<dbReference type="CDD" id="cd04369">
    <property type="entry name" value="Bromodomain"/>
    <property type="match status" value="1"/>
</dbReference>
<proteinExistence type="predicted"/>
<dbReference type="PANTHER" id="PTHR22881:SF42">
    <property type="entry name" value="DNA-BINDING BROMODOMAIN-CONTAINING PROTEIN"/>
    <property type="match status" value="1"/>
</dbReference>
<dbReference type="InterPro" id="IPR036427">
    <property type="entry name" value="Bromodomain-like_sf"/>
</dbReference>
<dbReference type="Gene3D" id="1.20.920.10">
    <property type="entry name" value="Bromodomain-like"/>
    <property type="match status" value="1"/>
</dbReference>
<dbReference type="Pfam" id="PF00439">
    <property type="entry name" value="Bromodomain"/>
    <property type="match status" value="1"/>
</dbReference>
<protein>
    <recommendedName>
        <fullName evidence="4">Bromo domain-containing protein</fullName>
    </recommendedName>
</protein>
<feature type="region of interest" description="Disordered" evidence="3">
    <location>
        <begin position="60"/>
        <end position="191"/>
    </location>
</feature>
<accession>A0AA88UM21</accession>
<dbReference type="SUPFAM" id="SSF47370">
    <property type="entry name" value="Bromodomain"/>
    <property type="match status" value="1"/>
</dbReference>
<sequence>MGQDQIVRRKKKGRPSKADLAARRAAVSPKNTARDLRRSLRPRSARYTIDFDDYLDEDEEEEYLFRGGDDRSGGGDDDDDEGRREKKLKLQLLLKNESTQRVQHAPPTVSPCLSDSDEDGSKPVKKRKIDGGGGGGGGERGINGDEENNVKEDDDDEEVIGRKPEAKGADSVPGTPSDPPSAHSLHDKNSLPDKKTLELILDKLQKKDIYGVYAEPVDPEELPDYHEVIKHPMDFATARNKLASGRYSTLAQLESDVFLICSNAMQYNAPDTVYYKQASSIQELAKRKFQKLRIVVERSGKELKSEQKTGSNSLAKKLLKKPISQTMQEPVGSDFSSGATLATAGDFQNGPIAVEAGGNERPANVNAFIEGNSSMIDNNLDKGEEPLPGKSALSRLGRKSLLHDENRRATYSISNQPVAPSESILATFEGESKQLVPVGLHADHSYARSLARFAATLGPVAWGVASMRIEQALPAGFKFGRGWVGEYEPLPTPILMLRKCTIDEPPFLKKLPCTAEVRKDDKASKSPVSAKEHSPIGPTLEGRLPCSVPPLTRPTISSTAIPLPAKEEPVRVASFDGKPSFISSPRTKPTDFVRAGYQLQSSESRNIVESEKKISKQGELNSPSASQVASDFVAERSFSNGSELPASRSIETRSRNLVQSASFKQPYINGVVAGGPSNGKVISNCSDSNRMVTSPCADNVPNQMSRAATFFPHGQEEGLTDPVQLMRMLAEKAQNQHRSPNQSSVDILPVVPPVPSSGREDLSNAAAAAARAWMSIGAGGSKAAPDSTSTLKNQISADNLYNPTRERQVQVSRFRAESPLSGMHFQPDKNSIPLHAFVPQSVRMGNEAQFQNRPMVFPQLVTADLSRFQVQSPWRGFSPQMYPRQKQESLPPDLNIDFQSSGSPARQSSGVLVDSQQPDLALQL</sequence>
<feature type="compositionally biased region" description="Gly residues" evidence="3">
    <location>
        <begin position="131"/>
        <end position="141"/>
    </location>
</feature>
<gene>
    <name evidence="5" type="ORF">RJ640_004707</name>
</gene>
<dbReference type="PANTHER" id="PTHR22881">
    <property type="entry name" value="BROMODOMAIN CONTAINING PROTEIN"/>
    <property type="match status" value="1"/>
</dbReference>
<feature type="compositionally biased region" description="Basic and acidic residues" evidence="3">
    <location>
        <begin position="519"/>
        <end position="534"/>
    </location>
</feature>
<dbReference type="PROSITE" id="PS50014">
    <property type="entry name" value="BROMODOMAIN_2"/>
    <property type="match status" value="1"/>
</dbReference>
<dbReference type="SMART" id="SM00297">
    <property type="entry name" value="BROMO"/>
    <property type="match status" value="1"/>
</dbReference>
<reference evidence="5" key="1">
    <citation type="submission" date="2022-12" db="EMBL/GenBank/DDBJ databases">
        <title>Draft genome assemblies for two species of Escallonia (Escalloniales).</title>
        <authorList>
            <person name="Chanderbali A."/>
            <person name="Dervinis C."/>
            <person name="Anghel I."/>
            <person name="Soltis D."/>
            <person name="Soltis P."/>
            <person name="Zapata F."/>
        </authorList>
    </citation>
    <scope>NUCLEOTIDE SEQUENCE</scope>
    <source>
        <strain evidence="5">UCBG92.1500</strain>
        <tissue evidence="5">Leaf</tissue>
    </source>
</reference>
<evidence type="ECO:0000259" key="4">
    <source>
        <dbReference type="PROSITE" id="PS50014"/>
    </source>
</evidence>
<comment type="caution">
    <text evidence="5">The sequence shown here is derived from an EMBL/GenBank/DDBJ whole genome shotgun (WGS) entry which is preliminary data.</text>
</comment>
<feature type="compositionally biased region" description="Basic and acidic residues" evidence="3">
    <location>
        <begin position="159"/>
        <end position="168"/>
    </location>
</feature>
<evidence type="ECO:0000256" key="2">
    <source>
        <dbReference type="PROSITE-ProRule" id="PRU00035"/>
    </source>
</evidence>
<evidence type="ECO:0000313" key="6">
    <source>
        <dbReference type="Proteomes" id="UP001187471"/>
    </source>
</evidence>
<dbReference type="Proteomes" id="UP001187471">
    <property type="component" value="Unassembled WGS sequence"/>
</dbReference>
<keyword evidence="1 2" id="KW-0103">Bromodomain</keyword>